<reference evidence="2" key="1">
    <citation type="submission" date="2018-05" db="EMBL/GenBank/DDBJ databases">
        <authorList>
            <person name="Lanie J.A."/>
            <person name="Ng W.-L."/>
            <person name="Kazmierczak K.M."/>
            <person name="Andrzejewski T.M."/>
            <person name="Davidsen T.M."/>
            <person name="Wayne K.J."/>
            <person name="Tettelin H."/>
            <person name="Glass J.I."/>
            <person name="Rusch D."/>
            <person name="Podicherti R."/>
            <person name="Tsui H.-C.T."/>
            <person name="Winkler M.E."/>
        </authorList>
    </citation>
    <scope>NUCLEOTIDE SEQUENCE</scope>
</reference>
<gene>
    <name evidence="2" type="ORF">METZ01_LOCUS319341</name>
</gene>
<name>A0A382P150_9ZZZZ</name>
<accession>A0A382P150</accession>
<feature type="region of interest" description="Disordered" evidence="1">
    <location>
        <begin position="97"/>
        <end position="120"/>
    </location>
</feature>
<evidence type="ECO:0000256" key="1">
    <source>
        <dbReference type="SAM" id="MobiDB-lite"/>
    </source>
</evidence>
<dbReference type="AlphaFoldDB" id="A0A382P150"/>
<sequence length="120" mass="12092">VKHAGILLLGCLWLCACGSDSDDGTMPVSPDVEAVPFEPVIEEFDVPAGSRPHDVAPAVDGGVWYTAQRLGALGYLDTASGLTRHVHLGAGAAPHGVIVGPDGAPGSPTADPTPSSASIR</sequence>
<dbReference type="SUPFAM" id="SSF63829">
    <property type="entry name" value="Calcium-dependent phosphotriesterase"/>
    <property type="match status" value="1"/>
</dbReference>
<protein>
    <submittedName>
        <fullName evidence="2">Uncharacterized protein</fullName>
    </submittedName>
</protein>
<dbReference type="Gene3D" id="2.130.10.10">
    <property type="entry name" value="YVTN repeat-like/Quinoprotein amine dehydrogenase"/>
    <property type="match status" value="1"/>
</dbReference>
<evidence type="ECO:0000313" key="2">
    <source>
        <dbReference type="EMBL" id="SVC66487.1"/>
    </source>
</evidence>
<dbReference type="EMBL" id="UINC01103814">
    <property type="protein sequence ID" value="SVC66487.1"/>
    <property type="molecule type" value="Genomic_DNA"/>
</dbReference>
<feature type="non-terminal residue" evidence="2">
    <location>
        <position position="1"/>
    </location>
</feature>
<proteinExistence type="predicted"/>
<organism evidence="2">
    <name type="scientific">marine metagenome</name>
    <dbReference type="NCBI Taxonomy" id="408172"/>
    <lineage>
        <taxon>unclassified sequences</taxon>
        <taxon>metagenomes</taxon>
        <taxon>ecological metagenomes</taxon>
    </lineage>
</organism>
<feature type="compositionally biased region" description="Low complexity" evidence="1">
    <location>
        <begin position="104"/>
        <end position="120"/>
    </location>
</feature>
<dbReference type="InterPro" id="IPR015943">
    <property type="entry name" value="WD40/YVTN_repeat-like_dom_sf"/>
</dbReference>